<reference evidence="3" key="1">
    <citation type="journal article" date="2019" name="Int. J. Syst. Evol. Microbiol.">
        <title>The Global Catalogue of Microorganisms (GCM) 10K type strain sequencing project: providing services to taxonomists for standard genome sequencing and annotation.</title>
        <authorList>
            <consortium name="The Broad Institute Genomics Platform"/>
            <consortium name="The Broad Institute Genome Sequencing Center for Infectious Disease"/>
            <person name="Wu L."/>
            <person name="Ma J."/>
        </authorList>
    </citation>
    <scope>NUCLEOTIDE SEQUENCE [LARGE SCALE GENOMIC DNA]</scope>
    <source>
        <strain evidence="3">CGMCC 4.5798</strain>
    </source>
</reference>
<comment type="caution">
    <text evidence="2">The sequence shown here is derived from an EMBL/GenBank/DDBJ whole genome shotgun (WGS) entry which is preliminary data.</text>
</comment>
<organism evidence="2 3">
    <name type="scientific">Massilia aerilata</name>
    <dbReference type="NCBI Taxonomy" id="453817"/>
    <lineage>
        <taxon>Bacteria</taxon>
        <taxon>Pseudomonadati</taxon>
        <taxon>Pseudomonadota</taxon>
        <taxon>Betaproteobacteria</taxon>
        <taxon>Burkholderiales</taxon>
        <taxon>Oxalobacteraceae</taxon>
        <taxon>Telluria group</taxon>
        <taxon>Massilia</taxon>
    </lineage>
</organism>
<dbReference type="SMART" id="SM00245">
    <property type="entry name" value="TSPc"/>
    <property type="match status" value="1"/>
</dbReference>
<gene>
    <name evidence="2" type="ORF">ACFPO9_20250</name>
</gene>
<dbReference type="CDD" id="cd07563">
    <property type="entry name" value="Peptidase_S41_IRBP"/>
    <property type="match status" value="1"/>
</dbReference>
<dbReference type="PANTHER" id="PTHR11261">
    <property type="entry name" value="INTERPHOTORECEPTOR RETINOID-BINDING PROTEIN"/>
    <property type="match status" value="1"/>
</dbReference>
<feature type="domain" description="Tail specific protease" evidence="1">
    <location>
        <begin position="91"/>
        <end position="299"/>
    </location>
</feature>
<evidence type="ECO:0000313" key="3">
    <source>
        <dbReference type="Proteomes" id="UP001596086"/>
    </source>
</evidence>
<keyword evidence="3" id="KW-1185">Reference proteome</keyword>
<dbReference type="PANTHER" id="PTHR11261:SF3">
    <property type="entry name" value="RETINOL-BINDING PROTEIN 3"/>
    <property type="match status" value="1"/>
</dbReference>
<dbReference type="EMBL" id="JBHSMZ010000016">
    <property type="protein sequence ID" value="MFC5550856.1"/>
    <property type="molecule type" value="Genomic_DNA"/>
</dbReference>
<dbReference type="InterPro" id="IPR029045">
    <property type="entry name" value="ClpP/crotonase-like_dom_sf"/>
</dbReference>
<dbReference type="Gene3D" id="3.90.226.10">
    <property type="entry name" value="2-enoyl-CoA Hydratase, Chain A, domain 1"/>
    <property type="match status" value="1"/>
</dbReference>
<keyword evidence="2" id="KW-0378">Hydrolase</keyword>
<protein>
    <submittedName>
        <fullName evidence="2">S41 family peptidase</fullName>
        <ecNumber evidence="2">3.4.-.-</ecNumber>
    </submittedName>
</protein>
<proteinExistence type="predicted"/>
<dbReference type="RefSeq" id="WP_379774077.1">
    <property type="nucleotide sequence ID" value="NZ_JBHSMZ010000016.1"/>
</dbReference>
<dbReference type="Pfam" id="PF03572">
    <property type="entry name" value="Peptidase_S41"/>
    <property type="match status" value="1"/>
</dbReference>
<dbReference type="Proteomes" id="UP001596086">
    <property type="component" value="Unassembled WGS sequence"/>
</dbReference>
<dbReference type="Gene3D" id="3.30.750.44">
    <property type="match status" value="1"/>
</dbReference>
<sequence>MPPVDQATRTEVVETLAERMTRHYVLADVGVRTAATLRQRLAGGAYDGIGDAEGFAARLTGDLQELTRDKHAEVAYMAEEEGPDRPQNQVPHPATMDIEMRVRGMERMMRAVSKRRFGFPDSRRLAGNVAYVRIDEFPEPILAGQAIAAEMGAVADAAALILDLRENGGGNPDSVTQLCAYLFDDKPVHLNDQLTRGIGRVLPMWTQPVANDQRFGSRKPVFILVGKETFSAAENLAYTLQALKRATIVGVPTGGGAHGGRGFRLSAHFIGGIPNRQTLNSVTHADWEGKGVQPDVRVGEAQALETAQALAAKAIAAAQTL</sequence>
<dbReference type="Pfam" id="PF11918">
    <property type="entry name" value="Peptidase_S41_N"/>
    <property type="match status" value="1"/>
</dbReference>
<dbReference type="GO" id="GO:0016787">
    <property type="term" value="F:hydrolase activity"/>
    <property type="evidence" value="ECO:0007669"/>
    <property type="project" value="UniProtKB-KW"/>
</dbReference>
<accession>A0ABW0S1L6</accession>
<evidence type="ECO:0000313" key="2">
    <source>
        <dbReference type="EMBL" id="MFC5550856.1"/>
    </source>
</evidence>
<dbReference type="InterPro" id="IPR005151">
    <property type="entry name" value="Tail-specific_protease"/>
</dbReference>
<dbReference type="EC" id="3.4.-.-" evidence="2"/>
<evidence type="ECO:0000259" key="1">
    <source>
        <dbReference type="SMART" id="SM00245"/>
    </source>
</evidence>
<dbReference type="SUPFAM" id="SSF52096">
    <property type="entry name" value="ClpP/crotonase"/>
    <property type="match status" value="1"/>
</dbReference>
<name>A0ABW0S1L6_9BURK</name>